<proteinExistence type="predicted"/>
<protein>
    <submittedName>
        <fullName evidence="2">Uncharacterized protein</fullName>
    </submittedName>
</protein>
<feature type="non-terminal residue" evidence="2">
    <location>
        <position position="80"/>
    </location>
</feature>
<sequence length="80" mass="8401">DHPIPLLRLVPRHGRCRRAGAGASGRRPRGGPGGAAPCERWPVAYAGGSRRGRQHGLRPAGDGAARRRRGGVHSARGRGL</sequence>
<gene>
    <name evidence="2" type="ORF">AVDCRST_MAG89-1215</name>
</gene>
<feature type="non-terminal residue" evidence="2">
    <location>
        <position position="1"/>
    </location>
</feature>
<organism evidence="2">
    <name type="scientific">uncultured Gemmatimonadota bacterium</name>
    <dbReference type="NCBI Taxonomy" id="203437"/>
    <lineage>
        <taxon>Bacteria</taxon>
        <taxon>Pseudomonadati</taxon>
        <taxon>Gemmatimonadota</taxon>
        <taxon>environmental samples</taxon>
    </lineage>
</organism>
<reference evidence="2" key="1">
    <citation type="submission" date="2020-02" db="EMBL/GenBank/DDBJ databases">
        <authorList>
            <person name="Meier V. D."/>
        </authorList>
    </citation>
    <scope>NUCLEOTIDE SEQUENCE</scope>
    <source>
        <strain evidence="2">AVDCRST_MAG89</strain>
    </source>
</reference>
<feature type="compositionally biased region" description="Basic residues" evidence="1">
    <location>
        <begin position="66"/>
        <end position="80"/>
    </location>
</feature>
<dbReference type="AlphaFoldDB" id="A0A6J4KR16"/>
<evidence type="ECO:0000256" key="1">
    <source>
        <dbReference type="SAM" id="MobiDB-lite"/>
    </source>
</evidence>
<accession>A0A6J4KR16</accession>
<feature type="region of interest" description="Disordered" evidence="1">
    <location>
        <begin position="16"/>
        <end position="80"/>
    </location>
</feature>
<dbReference type="EMBL" id="CADCTV010000270">
    <property type="protein sequence ID" value="CAA9312609.1"/>
    <property type="molecule type" value="Genomic_DNA"/>
</dbReference>
<name>A0A6J4KR16_9BACT</name>
<evidence type="ECO:0000313" key="2">
    <source>
        <dbReference type="EMBL" id="CAA9312609.1"/>
    </source>
</evidence>